<evidence type="ECO:0000313" key="2">
    <source>
        <dbReference type="Proteomes" id="UP001497644"/>
    </source>
</evidence>
<protein>
    <submittedName>
        <fullName evidence="1">Uncharacterized protein</fullName>
    </submittedName>
</protein>
<accession>A0AAV2N0F0</accession>
<name>A0AAV2N0F0_9HYME</name>
<dbReference type="AlphaFoldDB" id="A0AAV2N0F0"/>
<evidence type="ECO:0000313" key="1">
    <source>
        <dbReference type="EMBL" id="CAL1672774.1"/>
    </source>
</evidence>
<gene>
    <name evidence="1" type="ORF">LPLAT_LOCUS11737</name>
</gene>
<keyword evidence="2" id="KW-1185">Reference proteome</keyword>
<dbReference type="Proteomes" id="UP001497644">
    <property type="component" value="Unassembled WGS sequence"/>
</dbReference>
<sequence>MYDKTKLLEILLDTDFRTIKNCGRPYPPSAEIYRIISEKMKQFNSCITPKHVYVLINENRNGFKDKILEAFNIKVNDGEVSHNISSCSIETVKNDSINTLSKEFDLIISAEQWRTIMPIRKLYGRRYKYCKTAGLML</sequence>
<organism evidence="1 2">
    <name type="scientific">Lasius platythorax</name>
    <dbReference type="NCBI Taxonomy" id="488582"/>
    <lineage>
        <taxon>Eukaryota</taxon>
        <taxon>Metazoa</taxon>
        <taxon>Ecdysozoa</taxon>
        <taxon>Arthropoda</taxon>
        <taxon>Hexapoda</taxon>
        <taxon>Insecta</taxon>
        <taxon>Pterygota</taxon>
        <taxon>Neoptera</taxon>
        <taxon>Endopterygota</taxon>
        <taxon>Hymenoptera</taxon>
        <taxon>Apocrita</taxon>
        <taxon>Aculeata</taxon>
        <taxon>Formicoidea</taxon>
        <taxon>Formicidae</taxon>
        <taxon>Formicinae</taxon>
        <taxon>Lasius</taxon>
        <taxon>Lasius</taxon>
    </lineage>
</organism>
<comment type="caution">
    <text evidence="1">The sequence shown here is derived from an EMBL/GenBank/DDBJ whole genome shotgun (WGS) entry which is preliminary data.</text>
</comment>
<reference evidence="1" key="1">
    <citation type="submission" date="2024-04" db="EMBL/GenBank/DDBJ databases">
        <authorList>
            <consortium name="Molecular Ecology Group"/>
        </authorList>
    </citation>
    <scope>NUCLEOTIDE SEQUENCE</scope>
</reference>
<proteinExistence type="predicted"/>
<dbReference type="EMBL" id="CAXIPU020000932">
    <property type="protein sequence ID" value="CAL1672774.1"/>
    <property type="molecule type" value="Genomic_DNA"/>
</dbReference>